<keyword evidence="1" id="KW-0812">Transmembrane</keyword>
<evidence type="ECO:0000313" key="2">
    <source>
        <dbReference type="EMBL" id="KRG57089.1"/>
    </source>
</evidence>
<sequence>MPEYAWVLVAVLLLIPSLVIGWLRFVLKKERSAISGFGGMIFAFSTLGVALWVIFDKLA</sequence>
<feature type="transmembrane region" description="Helical" evidence="1">
    <location>
        <begin position="34"/>
        <end position="55"/>
    </location>
</feature>
<protein>
    <recommendedName>
        <fullName evidence="4">Transmembrane protein</fullName>
    </recommendedName>
</protein>
<gene>
    <name evidence="2" type="ORF">ABB25_10630</name>
</gene>
<dbReference type="RefSeq" id="WP_152981182.1">
    <property type="nucleotide sequence ID" value="NZ_LDJH01000017.1"/>
</dbReference>
<dbReference type="AlphaFoldDB" id="A0A0R0BU64"/>
<evidence type="ECO:0000313" key="3">
    <source>
        <dbReference type="Proteomes" id="UP000051254"/>
    </source>
</evidence>
<dbReference type="OrthoDB" id="9937087at2"/>
<comment type="caution">
    <text evidence="2">The sequence shown here is derived from an EMBL/GenBank/DDBJ whole genome shotgun (WGS) entry which is preliminary data.</text>
</comment>
<evidence type="ECO:0008006" key="4">
    <source>
        <dbReference type="Google" id="ProtNLM"/>
    </source>
</evidence>
<proteinExistence type="predicted"/>
<organism evidence="2 3">
    <name type="scientific">Stenotrophomonas koreensis</name>
    <dbReference type="NCBI Taxonomy" id="266128"/>
    <lineage>
        <taxon>Bacteria</taxon>
        <taxon>Pseudomonadati</taxon>
        <taxon>Pseudomonadota</taxon>
        <taxon>Gammaproteobacteria</taxon>
        <taxon>Lysobacterales</taxon>
        <taxon>Lysobacteraceae</taxon>
        <taxon>Stenotrophomonas</taxon>
    </lineage>
</organism>
<name>A0A0R0BU64_9GAMM</name>
<dbReference type="STRING" id="266128.ABB25_10630"/>
<keyword evidence="1" id="KW-1133">Transmembrane helix</keyword>
<feature type="transmembrane region" description="Helical" evidence="1">
    <location>
        <begin position="6"/>
        <end position="27"/>
    </location>
</feature>
<keyword evidence="3" id="KW-1185">Reference proteome</keyword>
<keyword evidence="1" id="KW-0472">Membrane</keyword>
<accession>A0A0R0BU64</accession>
<reference evidence="2 3" key="1">
    <citation type="submission" date="2015-05" db="EMBL/GenBank/DDBJ databases">
        <title>Genome sequencing and analysis of members of genus Stenotrophomonas.</title>
        <authorList>
            <person name="Patil P.P."/>
            <person name="Midha S."/>
            <person name="Patil P.B."/>
        </authorList>
    </citation>
    <scope>NUCLEOTIDE SEQUENCE [LARGE SCALE GENOMIC DNA]</scope>
    <source>
        <strain evidence="2 3">DSM 17805</strain>
    </source>
</reference>
<dbReference type="EMBL" id="LDJH01000017">
    <property type="protein sequence ID" value="KRG57089.1"/>
    <property type="molecule type" value="Genomic_DNA"/>
</dbReference>
<dbReference type="PATRIC" id="fig|266128.3.peg.1001"/>
<dbReference type="Proteomes" id="UP000051254">
    <property type="component" value="Unassembled WGS sequence"/>
</dbReference>
<evidence type="ECO:0000256" key="1">
    <source>
        <dbReference type="SAM" id="Phobius"/>
    </source>
</evidence>